<gene>
    <name evidence="2" type="primary">SSCI16150.1</name>
</gene>
<feature type="compositionally biased region" description="Basic and acidic residues" evidence="1">
    <location>
        <begin position="58"/>
        <end position="72"/>
    </location>
</feature>
<reference evidence="3" key="1">
    <citation type="submission" date="2014-06" db="EMBL/GenBank/DDBJ databases">
        <authorList>
            <person name="Berkman P.J."/>
        </authorList>
    </citation>
    <scope>NUCLEOTIDE SEQUENCE [LARGE SCALE GENOMIC DNA]</scope>
</reference>
<feature type="non-terminal residue" evidence="2">
    <location>
        <position position="92"/>
    </location>
</feature>
<evidence type="ECO:0000313" key="3">
    <source>
        <dbReference type="Proteomes" id="UP000242770"/>
    </source>
</evidence>
<dbReference type="AlphaFoldDB" id="A0A0F7S7Q9"/>
<feature type="region of interest" description="Disordered" evidence="1">
    <location>
        <begin position="16"/>
        <end position="92"/>
    </location>
</feature>
<dbReference type="STRING" id="49012.A0A0F7S7Q9"/>
<protein>
    <submittedName>
        <fullName evidence="2">Uncharacterized protein</fullName>
    </submittedName>
</protein>
<keyword evidence="3" id="KW-1185">Reference proteome</keyword>
<dbReference type="EMBL" id="CCFA01000836">
    <property type="protein sequence ID" value="CDW96748.1"/>
    <property type="molecule type" value="Genomic_DNA"/>
</dbReference>
<sequence length="92" mass="10435">MSSPEETVKLADEIRQRQAADLHFPTFATRGFGRRERPGLRTSTSQHTDISTDDQVEELPKKEEHSNEHNDEVATDDQAQPVTMPDDDDEEA</sequence>
<evidence type="ECO:0000256" key="1">
    <source>
        <dbReference type="SAM" id="MobiDB-lite"/>
    </source>
</evidence>
<organism evidence="2 3">
    <name type="scientific">Sporisorium scitamineum</name>
    <dbReference type="NCBI Taxonomy" id="49012"/>
    <lineage>
        <taxon>Eukaryota</taxon>
        <taxon>Fungi</taxon>
        <taxon>Dikarya</taxon>
        <taxon>Basidiomycota</taxon>
        <taxon>Ustilaginomycotina</taxon>
        <taxon>Ustilaginomycetes</taxon>
        <taxon>Ustilaginales</taxon>
        <taxon>Ustilaginaceae</taxon>
        <taxon>Sporisorium</taxon>
    </lineage>
</organism>
<name>A0A0F7S7Q9_9BASI</name>
<proteinExistence type="predicted"/>
<dbReference type="Proteomes" id="UP000242770">
    <property type="component" value="Unassembled WGS sequence"/>
</dbReference>
<evidence type="ECO:0000313" key="2">
    <source>
        <dbReference type="EMBL" id="CDW96748.1"/>
    </source>
</evidence>
<accession>A0A0F7S7Q9</accession>